<feature type="domain" description="Type VI secretion system IcmF C-terminal" evidence="3">
    <location>
        <begin position="1059"/>
        <end position="1159"/>
    </location>
</feature>
<dbReference type="EMBL" id="JBEPSD010000005">
    <property type="protein sequence ID" value="MET4571135.1"/>
    <property type="molecule type" value="Genomic_DNA"/>
</dbReference>
<gene>
    <name evidence="6" type="ORF">ABIE04_003518</name>
</gene>
<protein>
    <submittedName>
        <fullName evidence="6">Type VI secretion system protein ImpL</fullName>
    </submittedName>
</protein>
<keyword evidence="2" id="KW-1133">Transmembrane helix</keyword>
<dbReference type="Gene3D" id="3.40.50.300">
    <property type="entry name" value="P-loop containing nucleotide triphosphate hydrolases"/>
    <property type="match status" value="1"/>
</dbReference>
<feature type="domain" description="IcmF-related" evidence="4">
    <location>
        <begin position="506"/>
        <end position="806"/>
    </location>
</feature>
<evidence type="ECO:0000256" key="2">
    <source>
        <dbReference type="SAM" id="Phobius"/>
    </source>
</evidence>
<dbReference type="InterPro" id="IPR025743">
    <property type="entry name" value="TssM1_N"/>
</dbReference>
<evidence type="ECO:0000313" key="6">
    <source>
        <dbReference type="EMBL" id="MET4571135.1"/>
    </source>
</evidence>
<dbReference type="NCBIfam" id="TIGR03348">
    <property type="entry name" value="VI_IcmF"/>
    <property type="match status" value="1"/>
</dbReference>
<dbReference type="CDD" id="cd00882">
    <property type="entry name" value="Ras_like_GTPase"/>
    <property type="match status" value="1"/>
</dbReference>
<dbReference type="InterPro" id="IPR009612">
    <property type="entry name" value="IcmF-rel"/>
</dbReference>
<accession>A0ABV2Q1F5</accession>
<feature type="domain" description="Type VI secretion system component TssM1 N-terminal" evidence="5">
    <location>
        <begin position="197"/>
        <end position="453"/>
    </location>
</feature>
<dbReference type="InterPro" id="IPR053156">
    <property type="entry name" value="T6SS_TssM-like"/>
</dbReference>
<evidence type="ECO:0000259" key="5">
    <source>
        <dbReference type="Pfam" id="PF14331"/>
    </source>
</evidence>
<feature type="transmembrane region" description="Helical" evidence="2">
    <location>
        <begin position="12"/>
        <end position="33"/>
    </location>
</feature>
<evidence type="ECO:0000313" key="7">
    <source>
        <dbReference type="Proteomes" id="UP001549251"/>
    </source>
</evidence>
<dbReference type="Pfam" id="PF06761">
    <property type="entry name" value="IcmF-related"/>
    <property type="match status" value="1"/>
</dbReference>
<dbReference type="RefSeq" id="WP_354553190.1">
    <property type="nucleotide sequence ID" value="NZ_JBEPSD010000005.1"/>
</dbReference>
<sequence>MGKLLALFKSRLFITLVGLLLLSLLIWFGGPYLGFGESQPLASPIVRLLVIIVIVVIWAVWLQVQQMRVRGKAKQMASDLSEQGAPAGGGERDERSANERAQLQGRFQEAVETLRKNRSGGTNLYALPWYVVIGPPGSGKSTLLQNSGLNFPLSNKFGKEAIRGVGGTRNCDWWFTDEAVFLDTAGRYTTQDSDRGADASAWEEFLNLLRKYRKRRPINGVIVAMSLSDLLTLDANGRQQHILAVRQRLDELAKHLRIGVPAYLVFTKCDLVAGFTEFFDDLNPELRSQVWGMSFPVDKTMDGTAAKQFLDEFNLLLDRLNTRILDRLHGERDRTRRAAILSFPQQLGALREITRQFVEGVFTGHQYGSPLLLRGAYFTSGTQEGTPIDRMMGAVARTFGLDASRLHVPGAQSRTFFVERLLKDVLFKESGFAGTDPKLERQKILLQAASYVGVLLVCALLVFGLASSYRRNGGYLTQVQAALQKYPAQSDLSLAPNQQAYFAMVLERLESLSGAVDVADQHKGDVPLSMRFGLYQGNAVGDEVRDAYFRELNGLLLPGVASQFRAGLAVNAADPQMLYYYLKGYLMLGEPKHLDHDQIVALAGIEWRRLFPSDPVLQKALTKHFDALVGHEGRLRALSLDGSLVEQARNTLRTADLPSLIYGNIKLTADNGAYPPLRLDKELGLLGNVYRRKSGAALSDPLPALFTQPVFKDEVDKGIEQAVTQFATDDWVFGASKIDSLQKAHLAQQVLALYEQDYIKAWDGILADLELQPIGNIQDASTIAAKLAGPNSPMKLLLKVVRDNTNDLMRAPPADATDKAEDVAKQLAQKKATQTALARALAQAGAGAGTPGADAATEKPGQAISDHFEQINKLSEGGPGAAPIDQTLRVLDDLSKTLLTMGDFSSAAGQPNPQLLMAQQAATQLPAPASGWFAALTGKSQALVASGTKGALDDQYQQAVAKDCADFTRGRYPFSPSSNNDIPLQNFGEMFGYGGRFDSFYNQTVGKLIDASGRNWQWKTGPGAVSGSAGMLAQLQGADRIKQMFFRSGNMPEVDFTLLTPVLDAGIGKLVIEVDGQKYEYQPGGATNVSMKWPGPTPGRVSISAYDPAGTLLTTFDYRGDWAFFRALQAANLQKQSDLRFVASFNFGGHVAKVTIQANNLKNPFLSNALSSFRCGG</sequence>
<dbReference type="Proteomes" id="UP001549251">
    <property type="component" value="Unassembled WGS sequence"/>
</dbReference>
<proteinExistence type="predicted"/>
<comment type="caution">
    <text evidence="6">The sequence shown here is derived from an EMBL/GenBank/DDBJ whole genome shotgun (WGS) entry which is preliminary data.</text>
</comment>
<dbReference type="InterPro" id="IPR010623">
    <property type="entry name" value="IcmF_C"/>
</dbReference>
<name>A0ABV2Q1F5_9GAMM</name>
<keyword evidence="2" id="KW-0472">Membrane</keyword>
<reference evidence="6 7" key="1">
    <citation type="submission" date="2024-06" db="EMBL/GenBank/DDBJ databases">
        <title>Sorghum-associated microbial communities from plants grown in Nebraska, USA.</title>
        <authorList>
            <person name="Schachtman D."/>
        </authorList>
    </citation>
    <scope>NUCLEOTIDE SEQUENCE [LARGE SCALE GENOMIC DNA]</scope>
    <source>
        <strain evidence="6 7">1757</strain>
    </source>
</reference>
<dbReference type="PANTHER" id="PTHR36153">
    <property type="entry name" value="INNER MEMBRANE PROTEIN-RELATED"/>
    <property type="match status" value="1"/>
</dbReference>
<dbReference type="PANTHER" id="PTHR36153:SF1">
    <property type="entry name" value="TYPE VI SECRETION SYSTEM COMPONENT TSSM1"/>
    <property type="match status" value="1"/>
</dbReference>
<evidence type="ECO:0000259" key="3">
    <source>
        <dbReference type="Pfam" id="PF06744"/>
    </source>
</evidence>
<feature type="transmembrane region" description="Helical" evidence="2">
    <location>
        <begin position="45"/>
        <end position="64"/>
    </location>
</feature>
<feature type="transmembrane region" description="Helical" evidence="2">
    <location>
        <begin position="448"/>
        <end position="469"/>
    </location>
</feature>
<keyword evidence="2" id="KW-0812">Transmembrane</keyword>
<feature type="region of interest" description="Disordered" evidence="1">
    <location>
        <begin position="79"/>
        <end position="99"/>
    </location>
</feature>
<dbReference type="InterPro" id="IPR017731">
    <property type="entry name" value="TssM1-like"/>
</dbReference>
<dbReference type="Pfam" id="PF06744">
    <property type="entry name" value="IcmF_C"/>
    <property type="match status" value="1"/>
</dbReference>
<evidence type="ECO:0000256" key="1">
    <source>
        <dbReference type="SAM" id="MobiDB-lite"/>
    </source>
</evidence>
<evidence type="ECO:0000259" key="4">
    <source>
        <dbReference type="Pfam" id="PF06761"/>
    </source>
</evidence>
<dbReference type="SUPFAM" id="SSF52540">
    <property type="entry name" value="P-loop containing nucleoside triphosphate hydrolases"/>
    <property type="match status" value="1"/>
</dbReference>
<organism evidence="6 7">
    <name type="scientific">Rhodanobacter soli</name>
    <dbReference type="NCBI Taxonomy" id="590609"/>
    <lineage>
        <taxon>Bacteria</taxon>
        <taxon>Pseudomonadati</taxon>
        <taxon>Pseudomonadota</taxon>
        <taxon>Gammaproteobacteria</taxon>
        <taxon>Lysobacterales</taxon>
        <taxon>Rhodanobacteraceae</taxon>
        <taxon>Rhodanobacter</taxon>
    </lineage>
</organism>
<dbReference type="InterPro" id="IPR027417">
    <property type="entry name" value="P-loop_NTPase"/>
</dbReference>
<dbReference type="Pfam" id="PF14331">
    <property type="entry name" value="IcmF-related_N"/>
    <property type="match status" value="1"/>
</dbReference>
<keyword evidence="7" id="KW-1185">Reference proteome</keyword>